<comment type="caution">
    <text evidence="1">The sequence shown here is derived from an EMBL/GenBank/DDBJ whole genome shotgun (WGS) entry which is preliminary data.</text>
</comment>
<organism evidence="1 2">
    <name type="scientific">Rhodocollybia butyracea</name>
    <dbReference type="NCBI Taxonomy" id="206335"/>
    <lineage>
        <taxon>Eukaryota</taxon>
        <taxon>Fungi</taxon>
        <taxon>Dikarya</taxon>
        <taxon>Basidiomycota</taxon>
        <taxon>Agaricomycotina</taxon>
        <taxon>Agaricomycetes</taxon>
        <taxon>Agaricomycetidae</taxon>
        <taxon>Agaricales</taxon>
        <taxon>Marasmiineae</taxon>
        <taxon>Omphalotaceae</taxon>
        <taxon>Rhodocollybia</taxon>
    </lineage>
</organism>
<name>A0A9P5UBS2_9AGAR</name>
<evidence type="ECO:0000313" key="1">
    <source>
        <dbReference type="EMBL" id="KAF9072408.1"/>
    </source>
</evidence>
<accession>A0A9P5UBS2</accession>
<protein>
    <submittedName>
        <fullName evidence="1">Uncharacterized protein</fullName>
    </submittedName>
</protein>
<gene>
    <name evidence="1" type="ORF">BDP27DRAFT_1360992</name>
</gene>
<dbReference type="OrthoDB" id="2744793at2759"/>
<dbReference type="EMBL" id="JADNRY010000024">
    <property type="protein sequence ID" value="KAF9072408.1"/>
    <property type="molecule type" value="Genomic_DNA"/>
</dbReference>
<proteinExistence type="predicted"/>
<keyword evidence="2" id="KW-1185">Reference proteome</keyword>
<dbReference type="Proteomes" id="UP000772434">
    <property type="component" value="Unassembled WGS sequence"/>
</dbReference>
<evidence type="ECO:0000313" key="2">
    <source>
        <dbReference type="Proteomes" id="UP000772434"/>
    </source>
</evidence>
<sequence length="158" mass="17458">MTSDISAKCLFIYRYLAPPNINCQSDLVSISTGERGLGIWILLRLERGIVIAPGNYTARAVLSLEFMVPDPGNPVKMSLSEAEVKVICQTLAETTDFCVFPLLVETILWDNESALNTENTLLRVIQAITGNICVVLGDMVVCWRYSYALLSHGTNINM</sequence>
<reference evidence="1" key="1">
    <citation type="submission" date="2020-11" db="EMBL/GenBank/DDBJ databases">
        <authorList>
            <consortium name="DOE Joint Genome Institute"/>
            <person name="Ahrendt S."/>
            <person name="Riley R."/>
            <person name="Andreopoulos W."/>
            <person name="Labutti K."/>
            <person name="Pangilinan J."/>
            <person name="Ruiz-Duenas F.J."/>
            <person name="Barrasa J.M."/>
            <person name="Sanchez-Garcia M."/>
            <person name="Camarero S."/>
            <person name="Miyauchi S."/>
            <person name="Serrano A."/>
            <person name="Linde D."/>
            <person name="Babiker R."/>
            <person name="Drula E."/>
            <person name="Ayuso-Fernandez I."/>
            <person name="Pacheco R."/>
            <person name="Padilla G."/>
            <person name="Ferreira P."/>
            <person name="Barriuso J."/>
            <person name="Kellner H."/>
            <person name="Castanera R."/>
            <person name="Alfaro M."/>
            <person name="Ramirez L."/>
            <person name="Pisabarro A.G."/>
            <person name="Kuo A."/>
            <person name="Tritt A."/>
            <person name="Lipzen A."/>
            <person name="He G."/>
            <person name="Yan M."/>
            <person name="Ng V."/>
            <person name="Cullen D."/>
            <person name="Martin F."/>
            <person name="Rosso M.-N."/>
            <person name="Henrissat B."/>
            <person name="Hibbett D."/>
            <person name="Martinez A.T."/>
            <person name="Grigoriev I.V."/>
        </authorList>
    </citation>
    <scope>NUCLEOTIDE SEQUENCE</scope>
    <source>
        <strain evidence="1">AH 40177</strain>
    </source>
</reference>
<dbReference type="AlphaFoldDB" id="A0A9P5UBS2"/>